<gene>
    <name evidence="1" type="ORF">HMPREF9715_00764</name>
</gene>
<dbReference type="EMBL" id="AGEE01000006">
    <property type="protein sequence ID" value="EHO14327.1"/>
    <property type="molecule type" value="Genomic_DNA"/>
</dbReference>
<organism evidence="1 2">
    <name type="scientific">Myroides odoratimimus CIP 101113</name>
    <dbReference type="NCBI Taxonomy" id="883154"/>
    <lineage>
        <taxon>Bacteria</taxon>
        <taxon>Pseudomonadati</taxon>
        <taxon>Bacteroidota</taxon>
        <taxon>Flavobacteriia</taxon>
        <taxon>Flavobacteriales</taxon>
        <taxon>Flavobacteriaceae</taxon>
        <taxon>Myroides</taxon>
    </lineage>
</organism>
<proteinExistence type="predicted"/>
<evidence type="ECO:0000313" key="2">
    <source>
        <dbReference type="Proteomes" id="UP000004834"/>
    </source>
</evidence>
<sequence>MKIIQKIVKPISKSCSTPVLAKNFSMCMEKMCVPLCEEKLY</sequence>
<dbReference type="Proteomes" id="UP000004834">
    <property type="component" value="Unassembled WGS sequence"/>
</dbReference>
<comment type="caution">
    <text evidence="1">The sequence shown here is derived from an EMBL/GenBank/DDBJ whole genome shotgun (WGS) entry which is preliminary data.</text>
</comment>
<accession>A0AAV3F5N2</accession>
<evidence type="ECO:0000313" key="1">
    <source>
        <dbReference type="EMBL" id="EHO14327.1"/>
    </source>
</evidence>
<protein>
    <submittedName>
        <fullName evidence="1">Uncharacterized protein</fullName>
    </submittedName>
</protein>
<name>A0AAV3F5N2_9FLAO</name>
<dbReference type="AlphaFoldDB" id="A0AAV3F5N2"/>
<reference evidence="1 2" key="1">
    <citation type="submission" date="2011-11" db="EMBL/GenBank/DDBJ databases">
        <title>The Genome Sequence of Myroides odoratimimus CIP 101113.</title>
        <authorList>
            <person name="Earl A."/>
            <person name="Ward D."/>
            <person name="Feldgarden M."/>
            <person name="Gevers D."/>
            <person name="Huys G."/>
            <person name="Young S.K."/>
            <person name="Zeng Q."/>
            <person name="Gargeya S."/>
            <person name="Fitzgerald M."/>
            <person name="Haas B."/>
            <person name="Abouelleil A."/>
            <person name="Alvarado L."/>
            <person name="Arachchi H.M."/>
            <person name="Berlin A."/>
            <person name="Brown A."/>
            <person name="Chapman S.B."/>
            <person name="Chen Z."/>
            <person name="Dunbar C."/>
            <person name="Freedman E."/>
            <person name="Gearin G."/>
            <person name="Goldberg J."/>
            <person name="Griggs A."/>
            <person name="Gujja S."/>
            <person name="Heiman D."/>
            <person name="Howarth C."/>
            <person name="Larson L."/>
            <person name="Lui A."/>
            <person name="MacDonald P.J.P."/>
            <person name="Montmayeur A."/>
            <person name="Murphy C."/>
            <person name="Neiman D."/>
            <person name="Pearson M."/>
            <person name="Priest M."/>
            <person name="Roberts A."/>
            <person name="Saif S."/>
            <person name="Shea T."/>
            <person name="Shenoy N."/>
            <person name="Sisk P."/>
            <person name="Stolte C."/>
            <person name="Sykes S."/>
            <person name="Wortman J."/>
            <person name="Nusbaum C."/>
            <person name="Birren B."/>
        </authorList>
    </citation>
    <scope>NUCLEOTIDE SEQUENCE [LARGE SCALE GENOMIC DNA]</scope>
    <source>
        <strain evidence="1 2">CIP 101113</strain>
    </source>
</reference>